<dbReference type="InterPro" id="IPR007359">
    <property type="entry name" value="SigmaE_reg_RseC_MucC"/>
</dbReference>
<dbReference type="OrthoDB" id="307768at2"/>
<feature type="transmembrane region" description="Helical" evidence="1">
    <location>
        <begin position="67"/>
        <end position="90"/>
    </location>
</feature>
<dbReference type="AlphaFoldDB" id="A0A4R1PYN0"/>
<dbReference type="PIRSF" id="PIRSF004923">
    <property type="entry name" value="RseC"/>
    <property type="match status" value="1"/>
</dbReference>
<protein>
    <submittedName>
        <fullName evidence="2">RseC/MucC-like positive regulator of sigma(E)</fullName>
    </submittedName>
</protein>
<proteinExistence type="predicted"/>
<accession>A0A4R1PYN0</accession>
<feature type="transmembrane region" description="Helical" evidence="1">
    <location>
        <begin position="102"/>
        <end position="119"/>
    </location>
</feature>
<evidence type="ECO:0000313" key="3">
    <source>
        <dbReference type="Proteomes" id="UP000295063"/>
    </source>
</evidence>
<keyword evidence="1" id="KW-0472">Membrane</keyword>
<keyword evidence="3" id="KW-1185">Reference proteome</keyword>
<organism evidence="2 3">
    <name type="scientific">Anaerospora hongkongensis</name>
    <dbReference type="NCBI Taxonomy" id="244830"/>
    <lineage>
        <taxon>Bacteria</taxon>
        <taxon>Bacillati</taxon>
        <taxon>Bacillota</taxon>
        <taxon>Negativicutes</taxon>
        <taxon>Selenomonadales</taxon>
        <taxon>Sporomusaceae</taxon>
        <taxon>Anaerospora</taxon>
    </lineage>
</organism>
<evidence type="ECO:0000313" key="2">
    <source>
        <dbReference type="EMBL" id="TCL36498.1"/>
    </source>
</evidence>
<dbReference type="Proteomes" id="UP000295063">
    <property type="component" value="Unassembled WGS sequence"/>
</dbReference>
<comment type="caution">
    <text evidence="2">The sequence shown here is derived from an EMBL/GenBank/DDBJ whole genome shotgun (WGS) entry which is preliminary data.</text>
</comment>
<keyword evidence="1" id="KW-1133">Transmembrane helix</keyword>
<sequence length="138" mass="14611">MVKRQEGVVLEVTGKTAKIKASRHNNCESCGACPGNSALVLEAKNPVGALPGQRVEFEIREAGMLKAAFIVFVLPLVAAFIGGISGGMLAANAGYDAQLPEIIGGVLSFGLAVMYIKYVDVSIRSDVKMQPVITRIYN</sequence>
<dbReference type="PANTHER" id="PTHR35867:SF1">
    <property type="entry name" value="PROTEIN RSEC"/>
    <property type="match status" value="1"/>
</dbReference>
<dbReference type="RefSeq" id="WP_132081227.1">
    <property type="nucleotide sequence ID" value="NZ_DAMAKO010000001.1"/>
</dbReference>
<reference evidence="2 3" key="1">
    <citation type="submission" date="2019-03" db="EMBL/GenBank/DDBJ databases">
        <title>Genomic Encyclopedia of Type Strains, Phase IV (KMG-IV): sequencing the most valuable type-strain genomes for metagenomic binning, comparative biology and taxonomic classification.</title>
        <authorList>
            <person name="Goeker M."/>
        </authorList>
    </citation>
    <scope>NUCLEOTIDE SEQUENCE [LARGE SCALE GENOMIC DNA]</scope>
    <source>
        <strain evidence="2 3">DSM 15969</strain>
    </source>
</reference>
<dbReference type="EMBL" id="SLUI01000008">
    <property type="protein sequence ID" value="TCL36498.1"/>
    <property type="molecule type" value="Genomic_DNA"/>
</dbReference>
<dbReference type="Pfam" id="PF04246">
    <property type="entry name" value="RseC_MucC"/>
    <property type="match status" value="1"/>
</dbReference>
<gene>
    <name evidence="2" type="ORF">EV210_108138</name>
</gene>
<evidence type="ECO:0000256" key="1">
    <source>
        <dbReference type="SAM" id="Phobius"/>
    </source>
</evidence>
<dbReference type="InterPro" id="IPR026268">
    <property type="entry name" value="RseC"/>
</dbReference>
<name>A0A4R1PYN0_9FIRM</name>
<dbReference type="PANTHER" id="PTHR35867">
    <property type="entry name" value="PROTEIN RSEC"/>
    <property type="match status" value="1"/>
</dbReference>
<keyword evidence="1" id="KW-0812">Transmembrane</keyword>